<gene>
    <name evidence="1" type="ORF">A3G52_03015</name>
</gene>
<evidence type="ECO:0000313" key="2">
    <source>
        <dbReference type="Proteomes" id="UP000177269"/>
    </source>
</evidence>
<organism evidence="1 2">
    <name type="scientific">Candidatus Taylorbacteria bacterium RIFCSPLOWO2_12_FULL_43_20</name>
    <dbReference type="NCBI Taxonomy" id="1802332"/>
    <lineage>
        <taxon>Bacteria</taxon>
        <taxon>Candidatus Tayloriibacteriota</taxon>
    </lineage>
</organism>
<proteinExistence type="predicted"/>
<name>A0A1G2P543_9BACT</name>
<reference evidence="1 2" key="1">
    <citation type="journal article" date="2016" name="Nat. Commun.">
        <title>Thousands of microbial genomes shed light on interconnected biogeochemical processes in an aquifer system.</title>
        <authorList>
            <person name="Anantharaman K."/>
            <person name="Brown C.T."/>
            <person name="Hug L.A."/>
            <person name="Sharon I."/>
            <person name="Castelle C.J."/>
            <person name="Probst A.J."/>
            <person name="Thomas B.C."/>
            <person name="Singh A."/>
            <person name="Wilkins M.J."/>
            <person name="Karaoz U."/>
            <person name="Brodie E.L."/>
            <person name="Williams K.H."/>
            <person name="Hubbard S.S."/>
            <person name="Banfield J.F."/>
        </authorList>
    </citation>
    <scope>NUCLEOTIDE SEQUENCE [LARGE SCALE GENOMIC DNA]</scope>
</reference>
<dbReference type="AlphaFoldDB" id="A0A1G2P543"/>
<dbReference type="Proteomes" id="UP000177269">
    <property type="component" value="Unassembled WGS sequence"/>
</dbReference>
<protein>
    <submittedName>
        <fullName evidence="1">Uncharacterized protein</fullName>
    </submittedName>
</protein>
<comment type="caution">
    <text evidence="1">The sequence shown here is derived from an EMBL/GenBank/DDBJ whole genome shotgun (WGS) entry which is preliminary data.</text>
</comment>
<sequence length="75" mass="8331">MVQQTLTFGDINEGGFFWARYTSDGPPVRFRRLYSTGLAFNAMNVDTGETVGFADESAVWSSEPVLTRQDSCITD</sequence>
<evidence type="ECO:0000313" key="1">
    <source>
        <dbReference type="EMBL" id="OHA42752.1"/>
    </source>
</evidence>
<accession>A0A1G2P543</accession>
<dbReference type="EMBL" id="MHSK01000006">
    <property type="protein sequence ID" value="OHA42752.1"/>
    <property type="molecule type" value="Genomic_DNA"/>
</dbReference>